<feature type="region of interest" description="Disordered" evidence="2">
    <location>
        <begin position="523"/>
        <end position="560"/>
    </location>
</feature>
<proteinExistence type="inferred from homology"/>
<dbReference type="HOGENOM" id="CLU_486722_0_0_1"/>
<feature type="compositionally biased region" description="Low complexity" evidence="2">
    <location>
        <begin position="523"/>
        <end position="551"/>
    </location>
</feature>
<dbReference type="EMBL" id="AWNI01000009">
    <property type="protein sequence ID" value="ETS63237.1"/>
    <property type="molecule type" value="Genomic_DNA"/>
</dbReference>
<dbReference type="Pfam" id="PF11176">
    <property type="entry name" value="Tma16"/>
    <property type="match status" value="1"/>
</dbReference>
<protein>
    <submittedName>
        <fullName evidence="3">Uncharacterized protein</fullName>
    </submittedName>
</protein>
<feature type="region of interest" description="Disordered" evidence="2">
    <location>
        <begin position="245"/>
        <end position="289"/>
    </location>
</feature>
<evidence type="ECO:0000256" key="1">
    <source>
        <dbReference type="ARBA" id="ARBA00034127"/>
    </source>
</evidence>
<organism evidence="3 4">
    <name type="scientific">Moesziomyces aphidis</name>
    <name type="common">Pseudozyma aphidis</name>
    <dbReference type="NCBI Taxonomy" id="84754"/>
    <lineage>
        <taxon>Eukaryota</taxon>
        <taxon>Fungi</taxon>
        <taxon>Dikarya</taxon>
        <taxon>Basidiomycota</taxon>
        <taxon>Ustilaginomycotina</taxon>
        <taxon>Ustilaginomycetes</taxon>
        <taxon>Ustilaginales</taxon>
        <taxon>Ustilaginaceae</taxon>
        <taxon>Moesziomyces</taxon>
    </lineage>
</organism>
<dbReference type="GO" id="GO:0005634">
    <property type="term" value="C:nucleus"/>
    <property type="evidence" value="ECO:0007669"/>
    <property type="project" value="TreeGrafter"/>
</dbReference>
<comment type="caution">
    <text evidence="3">The sequence shown here is derived from an EMBL/GenBank/DDBJ whole genome shotgun (WGS) entry which is preliminary data.</text>
</comment>
<comment type="similarity">
    <text evidence="1">Belongs to the TMA16 family.</text>
</comment>
<dbReference type="Proteomes" id="UP000019462">
    <property type="component" value="Unassembled WGS sequence"/>
</dbReference>
<dbReference type="PANTHER" id="PTHR13349:SF2">
    <property type="entry name" value="TRANSLATION MACHINERY-ASSOCIATED PROTEIN 16"/>
    <property type="match status" value="1"/>
</dbReference>
<evidence type="ECO:0000313" key="4">
    <source>
        <dbReference type="Proteomes" id="UP000019462"/>
    </source>
</evidence>
<dbReference type="InterPro" id="IPR038356">
    <property type="entry name" value="Tma16_sf"/>
</dbReference>
<dbReference type="Gene3D" id="1.20.1440.170">
    <property type="entry name" value="Translation machinery-associated protein 16-like"/>
    <property type="match status" value="1"/>
</dbReference>
<dbReference type="PANTHER" id="PTHR13349">
    <property type="entry name" value="TRANSLATION MACHINERY-ASSOCIATED PROTEIN 16"/>
    <property type="match status" value="1"/>
</dbReference>
<evidence type="ECO:0000313" key="3">
    <source>
        <dbReference type="EMBL" id="ETS63237.1"/>
    </source>
</evidence>
<keyword evidence="4" id="KW-1185">Reference proteome</keyword>
<feature type="compositionally biased region" description="Polar residues" evidence="2">
    <location>
        <begin position="245"/>
        <end position="256"/>
    </location>
</feature>
<gene>
    <name evidence="3" type="ORF">PaG_03024</name>
</gene>
<sequence length="560" mass="61166">MSRAHNTRAAAEGVDCLRTAGSGAGGRGDLQGNGGRSMPCKFDGSGCRAKHHRSTHSRRAEDSSCVEASRAVPAAALVETLRDPRNYRSIVGVTHAYGACWTRSSPGVRDDGLNPTDGVHPQSCAKVGVLARIDAPQPAGVLFVGVSMQPSPRTRVKADPRVRRRTSPAKPTLVVARAGNMLRRALRKAAKLREAARPSSITKVQDQRRVKAVYATGPKAQHRVCAYRGAEAHAPLNAAMSIILQATTPPSQSNVTPEKDGNRRRNRSQSDSSGDFITDLSMSPASSGVGNSKALNFPPLGWDFFLPCSELRQGPRKARRSSTPSSVAPISDTITGNIPFNTSRWISERSIKKKSGPTHPYSRRATQLARVAHRKDKLNTAKAIRGRSSNAKVDRLSTLILMLPDELDALPDLAAVHAFVADTFLTRHEDELQELKAERRPGRPPHKRELEIKELMAKENQEYLEGFELPDLTSATNVKLLRDWQGDPQALPLFRMVRISARYPEQSKLMHPGNHKLLQLELKQQQDATSADAAADMDTTTSDSQDTSSFQRVGEFAQMG</sequence>
<feature type="compositionally biased region" description="Polar residues" evidence="2">
    <location>
        <begin position="321"/>
        <end position="333"/>
    </location>
</feature>
<reference evidence="3 4" key="1">
    <citation type="journal article" date="2014" name="Genome Announc.">
        <title>Genome sequence of the basidiomycetous fungus Pseudozyma aphidis DSM70725, an efficient producer of biosurfactant mannosylerythritol lipids.</title>
        <authorList>
            <person name="Lorenz S."/>
            <person name="Guenther M."/>
            <person name="Grumaz C."/>
            <person name="Rupp S."/>
            <person name="Zibek S."/>
            <person name="Sohn K."/>
        </authorList>
    </citation>
    <scope>NUCLEOTIDE SEQUENCE [LARGE SCALE GENOMIC DNA]</scope>
    <source>
        <strain evidence="4">ATCC 32657 / CBS 517.83 / DSM 70725 / JCM 10318 / NBRC 10182 / NRRL Y-7954 / St-0401</strain>
    </source>
</reference>
<evidence type="ECO:0000256" key="2">
    <source>
        <dbReference type="SAM" id="MobiDB-lite"/>
    </source>
</evidence>
<accession>W3VR28</accession>
<dbReference type="OrthoDB" id="270284at2759"/>
<dbReference type="InterPro" id="IPR021346">
    <property type="entry name" value="Tma16"/>
</dbReference>
<feature type="region of interest" description="Disordered" evidence="2">
    <location>
        <begin position="314"/>
        <end position="333"/>
    </location>
</feature>
<name>W3VR28_MOEAP</name>
<feature type="compositionally biased region" description="Polar residues" evidence="2">
    <location>
        <begin position="280"/>
        <end position="289"/>
    </location>
</feature>
<dbReference type="AlphaFoldDB" id="W3VR28"/>